<dbReference type="Proteomes" id="UP001500603">
    <property type="component" value="Unassembled WGS sequence"/>
</dbReference>
<evidence type="ECO:0000256" key="1">
    <source>
        <dbReference type="SAM" id="MobiDB-lite"/>
    </source>
</evidence>
<comment type="caution">
    <text evidence="2">The sequence shown here is derived from an EMBL/GenBank/DDBJ whole genome shotgun (WGS) entry which is preliminary data.</text>
</comment>
<dbReference type="EMBL" id="BAABJM010000008">
    <property type="protein sequence ID" value="GAA5067200.1"/>
    <property type="molecule type" value="Genomic_DNA"/>
</dbReference>
<feature type="region of interest" description="Disordered" evidence="1">
    <location>
        <begin position="337"/>
        <end position="443"/>
    </location>
</feature>
<gene>
    <name evidence="2" type="ORF">GCM10023318_56080</name>
</gene>
<feature type="compositionally biased region" description="Polar residues" evidence="1">
    <location>
        <begin position="343"/>
        <end position="355"/>
    </location>
</feature>
<feature type="compositionally biased region" description="Basic and acidic residues" evidence="1">
    <location>
        <begin position="356"/>
        <end position="369"/>
    </location>
</feature>
<accession>A0ABP9L050</accession>
<name>A0ABP9L050_9NOCA</name>
<reference evidence="3" key="1">
    <citation type="journal article" date="2019" name="Int. J. Syst. Evol. Microbiol.">
        <title>The Global Catalogue of Microorganisms (GCM) 10K type strain sequencing project: providing services to taxonomists for standard genome sequencing and annotation.</title>
        <authorList>
            <consortium name="The Broad Institute Genomics Platform"/>
            <consortium name="The Broad Institute Genome Sequencing Center for Infectious Disease"/>
            <person name="Wu L."/>
            <person name="Ma J."/>
        </authorList>
    </citation>
    <scope>NUCLEOTIDE SEQUENCE [LARGE SCALE GENOMIC DNA]</scope>
    <source>
        <strain evidence="3">JCM 18298</strain>
    </source>
</reference>
<evidence type="ECO:0000313" key="3">
    <source>
        <dbReference type="Proteomes" id="UP001500603"/>
    </source>
</evidence>
<protein>
    <submittedName>
        <fullName evidence="2">Uncharacterized protein</fullName>
    </submittedName>
</protein>
<sequence>MRVDWRVYYDAAQMCLDLADDLRAADKPVHVAVKGECAGMAGDAPGCRQWGEAYDKAAQQTMQACSSLANALTNYAAVLYANGYHYGTANKSNPDPVRAQVVDEYKVVIPTSVADNGIGFADHGGAKAFIDELVAKVLAAFGKLPNGDQGKLDKAHNTWNAFAKHETITGAAARISAISALFDGMDDPTNRQLLQDHFTTLKSGADTVNSAAQAMATPIGAYKDATVALGDSNTQTINALELSISLIAITAGATFLFSLGTSAVAAAAAINADVLVTINAIQSSYRISQMVRVIGIAELAAGAVGTIDAFHGLPSIDLDKTIAGLAGIIGMKSYIDGDDKPNASRNTSNTPGTSEYQRRVEELAKDPAKNGKTTPQSAREASVGLAAEHDGAIPGPIARAELGPNGEDRGEFVDSNNERWDVKSSPDSQPGYRPDAGKEITNPQSDDKFVKMINKDIATGENVLIDPDGMSPARRARLEQIVANNPEWQGKVIWGR</sequence>
<feature type="compositionally biased region" description="Basic and acidic residues" evidence="1">
    <location>
        <begin position="406"/>
        <end position="424"/>
    </location>
</feature>
<keyword evidence="3" id="KW-1185">Reference proteome</keyword>
<organism evidence="2 3">
    <name type="scientific">Nocardia callitridis</name>
    <dbReference type="NCBI Taxonomy" id="648753"/>
    <lineage>
        <taxon>Bacteria</taxon>
        <taxon>Bacillati</taxon>
        <taxon>Actinomycetota</taxon>
        <taxon>Actinomycetes</taxon>
        <taxon>Mycobacteriales</taxon>
        <taxon>Nocardiaceae</taxon>
        <taxon>Nocardia</taxon>
    </lineage>
</organism>
<proteinExistence type="predicted"/>
<evidence type="ECO:0000313" key="2">
    <source>
        <dbReference type="EMBL" id="GAA5067200.1"/>
    </source>
</evidence>